<keyword evidence="1" id="KW-0175">Coiled coil</keyword>
<gene>
    <name evidence="3" type="ORF">EHS25_002748</name>
</gene>
<dbReference type="AlphaFoldDB" id="A0A427YDD3"/>
<keyword evidence="4" id="KW-1185">Reference proteome</keyword>
<feature type="coiled-coil region" evidence="1">
    <location>
        <begin position="43"/>
        <end position="70"/>
    </location>
</feature>
<reference evidence="3 4" key="1">
    <citation type="submission" date="2018-11" db="EMBL/GenBank/DDBJ databases">
        <title>Genome sequence of Saitozyma podzolica DSM 27192.</title>
        <authorList>
            <person name="Aliyu H."/>
            <person name="Gorte O."/>
            <person name="Ochsenreither K."/>
        </authorList>
    </citation>
    <scope>NUCLEOTIDE SEQUENCE [LARGE SCALE GENOMIC DNA]</scope>
    <source>
        <strain evidence="3 4">DSM 27192</strain>
    </source>
</reference>
<organism evidence="3 4">
    <name type="scientific">Saitozyma podzolica</name>
    <dbReference type="NCBI Taxonomy" id="1890683"/>
    <lineage>
        <taxon>Eukaryota</taxon>
        <taxon>Fungi</taxon>
        <taxon>Dikarya</taxon>
        <taxon>Basidiomycota</taxon>
        <taxon>Agaricomycotina</taxon>
        <taxon>Tremellomycetes</taxon>
        <taxon>Tremellales</taxon>
        <taxon>Trimorphomycetaceae</taxon>
        <taxon>Saitozyma</taxon>
    </lineage>
</organism>
<keyword evidence="2" id="KW-1133">Transmembrane helix</keyword>
<evidence type="ECO:0000256" key="2">
    <source>
        <dbReference type="SAM" id="Phobius"/>
    </source>
</evidence>
<dbReference type="OrthoDB" id="10363489at2759"/>
<keyword evidence="2" id="KW-0472">Membrane</keyword>
<keyword evidence="2" id="KW-0812">Transmembrane</keyword>
<accession>A0A427YDD3</accession>
<name>A0A427YDD3_9TREE</name>
<proteinExistence type="predicted"/>
<dbReference type="EMBL" id="RSCD01000015">
    <property type="protein sequence ID" value="RSH89082.1"/>
    <property type="molecule type" value="Genomic_DNA"/>
</dbReference>
<evidence type="ECO:0000313" key="3">
    <source>
        <dbReference type="EMBL" id="RSH89082.1"/>
    </source>
</evidence>
<comment type="caution">
    <text evidence="3">The sequence shown here is derived from an EMBL/GenBank/DDBJ whole genome shotgun (WGS) entry which is preliminary data.</text>
</comment>
<evidence type="ECO:0000256" key="1">
    <source>
        <dbReference type="SAM" id="Coils"/>
    </source>
</evidence>
<feature type="transmembrane region" description="Helical" evidence="2">
    <location>
        <begin position="20"/>
        <end position="40"/>
    </location>
</feature>
<dbReference type="Proteomes" id="UP000279259">
    <property type="component" value="Unassembled WGS sequence"/>
</dbReference>
<protein>
    <submittedName>
        <fullName evidence="3">Uncharacterized protein</fullName>
    </submittedName>
</protein>
<sequence length="71" mass="7548">MSEPNPVAPPAPAPATTSTFNPMTLFPFAIMGFMLAMNAISKSNKAVERVDALQKEVDALKGLVEQLMAKA</sequence>
<evidence type="ECO:0000313" key="4">
    <source>
        <dbReference type="Proteomes" id="UP000279259"/>
    </source>
</evidence>